<evidence type="ECO:0000256" key="13">
    <source>
        <dbReference type="ARBA" id="ARBA00023157"/>
    </source>
</evidence>
<dbReference type="InterPro" id="IPR058240">
    <property type="entry name" value="rSAM_sf"/>
</dbReference>
<dbReference type="InterPro" id="IPR004383">
    <property type="entry name" value="rRNA_lsu_MTrfase_RlmN/Cfr"/>
</dbReference>
<dbReference type="GO" id="GO:0008173">
    <property type="term" value="F:RNA methyltransferase activity"/>
    <property type="evidence" value="ECO:0007669"/>
    <property type="project" value="InterPro"/>
</dbReference>
<dbReference type="InterPro" id="IPR048641">
    <property type="entry name" value="RlmN_N"/>
</dbReference>
<evidence type="ECO:0000256" key="4">
    <source>
        <dbReference type="ARBA" id="ARBA00022490"/>
    </source>
</evidence>
<dbReference type="GO" id="GO:0051539">
    <property type="term" value="F:4 iron, 4 sulfur cluster binding"/>
    <property type="evidence" value="ECO:0007669"/>
    <property type="project" value="UniProtKB-KW"/>
</dbReference>
<evidence type="ECO:0000256" key="2">
    <source>
        <dbReference type="ARBA" id="ARBA00004496"/>
    </source>
</evidence>
<protein>
    <submittedName>
        <fullName evidence="15">23S rRNA (Adenine(2503)-C(2))-methyltransferase RlmN</fullName>
    </submittedName>
</protein>
<dbReference type="PANTHER" id="PTHR30544:SF5">
    <property type="entry name" value="RADICAL SAM CORE DOMAIN-CONTAINING PROTEIN"/>
    <property type="match status" value="1"/>
</dbReference>
<name>A0A5J4L3P8_9ZZZZ</name>
<evidence type="ECO:0000256" key="8">
    <source>
        <dbReference type="ARBA" id="ARBA00022691"/>
    </source>
</evidence>
<keyword evidence="4" id="KW-0963">Cytoplasm</keyword>
<keyword evidence="9" id="KW-0819">tRNA processing</keyword>
<dbReference type="InterPro" id="IPR007197">
    <property type="entry name" value="rSAM"/>
</dbReference>
<dbReference type="SFLD" id="SFLDS00029">
    <property type="entry name" value="Radical_SAM"/>
    <property type="match status" value="1"/>
</dbReference>
<accession>A0A5J4L3P8</accession>
<sequence>MGDGNIKKINLKALSKQQLESFIKEYGLPSFRSKQVLHWIYEKYVQSIEDITELSKDLRERLSENAYISNLELLDRQVSKDGTEKFLFGLEDGETIESVLIPDEDRLTLCISSQVGCAMACRFCLTGQLGLRRNLKSHEIIDQIISVSRLKERAITNIVLMGMGEPLSNFDNVVEALWRTTDLMKISQRRITLSTSGIVPKILELPLKAPLINLAISLNATTDEVRDYIMPINKTYPIKELLNACRKFPLPPRKRITFEYVLLKNINDSPDDAKRLINLLKGIPSKINLIPFNPYEGSEFQRPDDMQVLNFQGVLIKGHITAIIRKSKGQDIMAACGQLRARYMA</sequence>
<dbReference type="EMBL" id="BLAB01000001">
    <property type="protein sequence ID" value="GER93490.1"/>
    <property type="molecule type" value="Genomic_DNA"/>
</dbReference>
<comment type="cofactor">
    <cofactor evidence="1">
        <name>[4Fe-4S] cluster</name>
        <dbReference type="ChEBI" id="CHEBI:49883"/>
    </cofactor>
</comment>
<dbReference type="CDD" id="cd01335">
    <property type="entry name" value="Radical_SAM"/>
    <property type="match status" value="1"/>
</dbReference>
<dbReference type="AlphaFoldDB" id="A0A5J4L3P8"/>
<evidence type="ECO:0000256" key="3">
    <source>
        <dbReference type="ARBA" id="ARBA00022485"/>
    </source>
</evidence>
<dbReference type="InterPro" id="IPR027492">
    <property type="entry name" value="RNA_MTrfase_RlmN"/>
</dbReference>
<dbReference type="SUPFAM" id="SSF102114">
    <property type="entry name" value="Radical SAM enzymes"/>
    <property type="match status" value="1"/>
</dbReference>
<keyword evidence="12" id="KW-0411">Iron-sulfur</keyword>
<evidence type="ECO:0000313" key="15">
    <source>
        <dbReference type="EMBL" id="GER93490.1"/>
    </source>
</evidence>
<keyword evidence="10" id="KW-0479">Metal-binding</keyword>
<dbReference type="Pfam" id="PF21016">
    <property type="entry name" value="RlmN_N"/>
    <property type="match status" value="1"/>
</dbReference>
<reference evidence="15" key="1">
    <citation type="submission" date="2019-10" db="EMBL/GenBank/DDBJ databases">
        <title>Metagenomic sequencing of thiosulfate-disproportionating enrichment culture.</title>
        <authorList>
            <person name="Umezawa K."/>
            <person name="Kojima H."/>
            <person name="Fukui M."/>
        </authorList>
    </citation>
    <scope>NUCLEOTIDE SEQUENCE</scope>
    <source>
        <strain evidence="15">45J</strain>
    </source>
</reference>
<dbReference type="FunFam" id="3.20.20.70:FF:000014">
    <property type="entry name" value="Probable dual-specificity RNA methyltransferase RlmN"/>
    <property type="match status" value="1"/>
</dbReference>
<dbReference type="GO" id="GO:0005737">
    <property type="term" value="C:cytoplasm"/>
    <property type="evidence" value="ECO:0007669"/>
    <property type="project" value="UniProtKB-SubCell"/>
</dbReference>
<keyword evidence="7 15" id="KW-0808">Transferase</keyword>
<evidence type="ECO:0000256" key="12">
    <source>
        <dbReference type="ARBA" id="ARBA00023014"/>
    </source>
</evidence>
<dbReference type="InterPro" id="IPR013785">
    <property type="entry name" value="Aldolase_TIM"/>
</dbReference>
<dbReference type="SFLD" id="SFLDF00275">
    <property type="entry name" value="adenosine_C2_methyltransferase"/>
    <property type="match status" value="1"/>
</dbReference>
<dbReference type="InterPro" id="IPR040072">
    <property type="entry name" value="Methyltransferase_A"/>
</dbReference>
<keyword evidence="13" id="KW-1015">Disulfide bond</keyword>
<dbReference type="SFLD" id="SFLDG01062">
    <property type="entry name" value="methyltransferase_(Class_A)"/>
    <property type="match status" value="1"/>
</dbReference>
<comment type="subcellular location">
    <subcellularLocation>
        <location evidence="2">Cytoplasm</location>
    </subcellularLocation>
</comment>
<dbReference type="GO" id="GO:0070475">
    <property type="term" value="P:rRNA base methylation"/>
    <property type="evidence" value="ECO:0007669"/>
    <property type="project" value="InterPro"/>
</dbReference>
<dbReference type="PANTHER" id="PTHR30544">
    <property type="entry name" value="23S RRNA METHYLTRANSFERASE"/>
    <property type="match status" value="1"/>
</dbReference>
<feature type="domain" description="Radical SAM core" evidence="14">
    <location>
        <begin position="103"/>
        <end position="331"/>
    </location>
</feature>
<dbReference type="Gene3D" id="3.20.20.70">
    <property type="entry name" value="Aldolase class I"/>
    <property type="match status" value="1"/>
</dbReference>
<evidence type="ECO:0000256" key="1">
    <source>
        <dbReference type="ARBA" id="ARBA00001966"/>
    </source>
</evidence>
<evidence type="ECO:0000256" key="5">
    <source>
        <dbReference type="ARBA" id="ARBA00022552"/>
    </source>
</evidence>
<dbReference type="PIRSF" id="PIRSF006004">
    <property type="entry name" value="CHP00048"/>
    <property type="match status" value="1"/>
</dbReference>
<comment type="caution">
    <text evidence="15">The sequence shown here is derived from an EMBL/GenBank/DDBJ whole genome shotgun (WGS) entry which is preliminary data.</text>
</comment>
<keyword evidence="3" id="KW-0004">4Fe-4S</keyword>
<evidence type="ECO:0000256" key="11">
    <source>
        <dbReference type="ARBA" id="ARBA00023004"/>
    </source>
</evidence>
<evidence type="ECO:0000259" key="14">
    <source>
        <dbReference type="PROSITE" id="PS51918"/>
    </source>
</evidence>
<evidence type="ECO:0000256" key="9">
    <source>
        <dbReference type="ARBA" id="ARBA00022694"/>
    </source>
</evidence>
<organism evidence="15">
    <name type="scientific">hot springs metagenome</name>
    <dbReference type="NCBI Taxonomy" id="433727"/>
    <lineage>
        <taxon>unclassified sequences</taxon>
        <taxon>metagenomes</taxon>
        <taxon>ecological metagenomes</taxon>
    </lineage>
</organism>
<dbReference type="NCBIfam" id="TIGR00048">
    <property type="entry name" value="rRNA_mod_RlmN"/>
    <property type="match status" value="1"/>
</dbReference>
<keyword evidence="6 15" id="KW-0489">Methyltransferase</keyword>
<evidence type="ECO:0000256" key="10">
    <source>
        <dbReference type="ARBA" id="ARBA00022723"/>
    </source>
</evidence>
<dbReference type="GO" id="GO:0030488">
    <property type="term" value="P:tRNA methylation"/>
    <property type="evidence" value="ECO:0007669"/>
    <property type="project" value="InterPro"/>
</dbReference>
<dbReference type="InterPro" id="IPR006638">
    <property type="entry name" value="Elp3/MiaA/NifB-like_rSAM"/>
</dbReference>
<gene>
    <name evidence="15" type="ORF">A45J_1231</name>
</gene>
<dbReference type="Pfam" id="PF04055">
    <property type="entry name" value="Radical_SAM"/>
    <property type="match status" value="1"/>
</dbReference>
<dbReference type="GO" id="GO:0046872">
    <property type="term" value="F:metal ion binding"/>
    <property type="evidence" value="ECO:0007669"/>
    <property type="project" value="UniProtKB-KW"/>
</dbReference>
<dbReference type="PROSITE" id="PS51918">
    <property type="entry name" value="RADICAL_SAM"/>
    <property type="match status" value="1"/>
</dbReference>
<evidence type="ECO:0000256" key="6">
    <source>
        <dbReference type="ARBA" id="ARBA00022603"/>
    </source>
</evidence>
<dbReference type="HAMAP" id="MF_01849">
    <property type="entry name" value="RNA_methyltr_RlmN"/>
    <property type="match status" value="1"/>
</dbReference>
<keyword evidence="8" id="KW-0949">S-adenosyl-L-methionine</keyword>
<keyword evidence="11" id="KW-0408">Iron</keyword>
<dbReference type="SMART" id="SM00729">
    <property type="entry name" value="Elp3"/>
    <property type="match status" value="1"/>
</dbReference>
<keyword evidence="5" id="KW-0698">rRNA processing</keyword>
<evidence type="ECO:0000256" key="7">
    <source>
        <dbReference type="ARBA" id="ARBA00022679"/>
    </source>
</evidence>
<proteinExistence type="inferred from homology"/>
<dbReference type="Gene3D" id="1.10.150.530">
    <property type="match status" value="1"/>
</dbReference>